<protein>
    <submittedName>
        <fullName evidence="7">GRP family sugar transporter</fullName>
    </submittedName>
</protein>
<evidence type="ECO:0000256" key="1">
    <source>
        <dbReference type="ARBA" id="ARBA00004141"/>
    </source>
</evidence>
<evidence type="ECO:0000256" key="3">
    <source>
        <dbReference type="ARBA" id="ARBA00022692"/>
    </source>
</evidence>
<dbReference type="PROSITE" id="PS51257">
    <property type="entry name" value="PROKAR_LIPOPROTEIN"/>
    <property type="match status" value="1"/>
</dbReference>
<dbReference type="RefSeq" id="WP_263334366.1">
    <property type="nucleotide sequence ID" value="NZ_JAGSYH010000002.1"/>
</dbReference>
<sequence>MTTNAIKTSSNSSHLIGQASYHGLGVACGLAAGVWLGAAEAPTKLVTTGLSPFAISLCMVAGVFTARWTLPTLLKGSRYVFADLAANSHLLVTAILAGMLWAVANTLTVFAIRDVGLTIAFPLWNTNSLIGILWGRVLFGELKGAGPKNIAKVVVGTLTIIAAAILLGFSTIHGDGSGAAHTHRAVGGILAALGASLLWGTMYIPYRKAYISGMNPLSFVTAFTIGELGTMLALVLAFDGGMNAPVFHSQEARGMFFWLFLGGFVWVIGDLFQQFATKYLGIGRGIPLSNTNQIWGVAWGALVFGELAHADAQHRLLVIAGTVLMVLGALAVSTAVATAREHSSTHDSLLRECNRYGLDYDTVIRSYACLPSLTDMEDGKQGKEGRAWWDYLIVAIAVGGFVYLGIHAKVPTLALNFTWLWLLSGALVVTALGCGYALWKVTRFS</sequence>
<feature type="transmembrane region" description="Helical" evidence="6">
    <location>
        <begin position="388"/>
        <end position="406"/>
    </location>
</feature>
<dbReference type="EMBL" id="JBHSPH010000001">
    <property type="protein sequence ID" value="MFC5861128.1"/>
    <property type="molecule type" value="Genomic_DNA"/>
</dbReference>
<reference evidence="8" key="1">
    <citation type="journal article" date="2019" name="Int. J. Syst. Evol. Microbiol.">
        <title>The Global Catalogue of Microorganisms (GCM) 10K type strain sequencing project: providing services to taxonomists for standard genome sequencing and annotation.</title>
        <authorList>
            <consortium name="The Broad Institute Genomics Platform"/>
            <consortium name="The Broad Institute Genome Sequencing Center for Infectious Disease"/>
            <person name="Wu L."/>
            <person name="Ma J."/>
        </authorList>
    </citation>
    <scope>NUCLEOTIDE SEQUENCE [LARGE SCALE GENOMIC DNA]</scope>
    <source>
        <strain evidence="8">JCM 4087</strain>
    </source>
</reference>
<dbReference type="PANTHER" id="PTHR16119:SF17">
    <property type="entry name" value="TRANSMEMBRANE PROTEIN 144"/>
    <property type="match status" value="1"/>
</dbReference>
<dbReference type="InterPro" id="IPR010651">
    <property type="entry name" value="Sugar_transport"/>
</dbReference>
<keyword evidence="4 6" id="KW-1133">Transmembrane helix</keyword>
<keyword evidence="7" id="KW-0813">Transport</keyword>
<proteinExistence type="inferred from homology"/>
<accession>A0ABW1ECL0</accession>
<feature type="transmembrane region" description="Helical" evidence="6">
    <location>
        <begin position="418"/>
        <end position="439"/>
    </location>
</feature>
<feature type="transmembrane region" description="Helical" evidence="6">
    <location>
        <begin position="316"/>
        <end position="339"/>
    </location>
</feature>
<dbReference type="PANTHER" id="PTHR16119">
    <property type="entry name" value="TRANSMEMBRANE PROTEIN 144"/>
    <property type="match status" value="1"/>
</dbReference>
<evidence type="ECO:0000313" key="8">
    <source>
        <dbReference type="Proteomes" id="UP001596091"/>
    </source>
</evidence>
<feature type="transmembrane region" description="Helical" evidence="6">
    <location>
        <begin position="185"/>
        <end position="204"/>
    </location>
</feature>
<evidence type="ECO:0000256" key="5">
    <source>
        <dbReference type="ARBA" id="ARBA00023136"/>
    </source>
</evidence>
<feature type="transmembrane region" description="Helical" evidence="6">
    <location>
        <begin position="216"/>
        <end position="235"/>
    </location>
</feature>
<organism evidence="7 8">
    <name type="scientific">Acidicapsa dinghuensis</name>
    <dbReference type="NCBI Taxonomy" id="2218256"/>
    <lineage>
        <taxon>Bacteria</taxon>
        <taxon>Pseudomonadati</taxon>
        <taxon>Acidobacteriota</taxon>
        <taxon>Terriglobia</taxon>
        <taxon>Terriglobales</taxon>
        <taxon>Acidobacteriaceae</taxon>
        <taxon>Acidicapsa</taxon>
    </lineage>
</organism>
<feature type="transmembrane region" description="Helical" evidence="6">
    <location>
        <begin position="151"/>
        <end position="173"/>
    </location>
</feature>
<feature type="transmembrane region" description="Helical" evidence="6">
    <location>
        <begin position="90"/>
        <end position="113"/>
    </location>
</feature>
<keyword evidence="8" id="KW-1185">Reference proteome</keyword>
<comment type="caution">
    <text evidence="7">The sequence shown here is derived from an EMBL/GenBank/DDBJ whole genome shotgun (WGS) entry which is preliminary data.</text>
</comment>
<keyword evidence="3 6" id="KW-0812">Transmembrane</keyword>
<dbReference type="Proteomes" id="UP001596091">
    <property type="component" value="Unassembled WGS sequence"/>
</dbReference>
<feature type="transmembrane region" description="Helical" evidence="6">
    <location>
        <begin position="50"/>
        <end position="70"/>
    </location>
</feature>
<evidence type="ECO:0000256" key="4">
    <source>
        <dbReference type="ARBA" id="ARBA00022989"/>
    </source>
</evidence>
<name>A0ABW1ECL0_9BACT</name>
<keyword evidence="7" id="KW-0762">Sugar transport</keyword>
<feature type="transmembrane region" description="Helical" evidence="6">
    <location>
        <begin position="119"/>
        <end position="139"/>
    </location>
</feature>
<dbReference type="Pfam" id="PF06800">
    <property type="entry name" value="Sugar_transport"/>
    <property type="match status" value="2"/>
</dbReference>
<evidence type="ECO:0000313" key="7">
    <source>
        <dbReference type="EMBL" id="MFC5861128.1"/>
    </source>
</evidence>
<comment type="similarity">
    <text evidence="2">Belongs to the GRP transporter (TC 2.A.7.5) family.</text>
</comment>
<keyword evidence="5 6" id="KW-0472">Membrane</keyword>
<comment type="subcellular location">
    <subcellularLocation>
        <location evidence="1">Membrane</location>
        <topology evidence="1">Multi-pass membrane protein</topology>
    </subcellularLocation>
</comment>
<evidence type="ECO:0000256" key="6">
    <source>
        <dbReference type="SAM" id="Phobius"/>
    </source>
</evidence>
<feature type="transmembrane region" description="Helical" evidence="6">
    <location>
        <begin position="21"/>
        <end position="38"/>
    </location>
</feature>
<feature type="transmembrane region" description="Helical" evidence="6">
    <location>
        <begin position="255"/>
        <end position="272"/>
    </location>
</feature>
<gene>
    <name evidence="7" type="ORF">ACFPT7_02360</name>
</gene>
<evidence type="ECO:0000256" key="2">
    <source>
        <dbReference type="ARBA" id="ARBA00006117"/>
    </source>
</evidence>